<dbReference type="GO" id="GO:0016787">
    <property type="term" value="F:hydrolase activity"/>
    <property type="evidence" value="ECO:0007669"/>
    <property type="project" value="UniProtKB-KW"/>
</dbReference>
<reference evidence="2 3" key="1">
    <citation type="submission" date="2022-08" db="EMBL/GenBank/DDBJ databases">
        <title>Reclassification of Massilia species as members of the genera Telluria, Duganella, Pseudoduganella, Mokoshia gen. nov. and Zemynaea gen. nov. using orthogonal and non-orthogonal genome-based approaches.</title>
        <authorList>
            <person name="Bowman J.P."/>
        </authorList>
    </citation>
    <scope>NUCLEOTIDE SEQUENCE [LARGE SCALE GENOMIC DNA]</scope>
    <source>
        <strain evidence="2 3">JCM 31316</strain>
    </source>
</reference>
<dbReference type="Gene3D" id="3.40.50.1820">
    <property type="entry name" value="alpha/beta hydrolase"/>
    <property type="match status" value="1"/>
</dbReference>
<dbReference type="EMBL" id="JANUGW010000023">
    <property type="protein sequence ID" value="MCS0584601.1"/>
    <property type="molecule type" value="Genomic_DNA"/>
</dbReference>
<protein>
    <submittedName>
        <fullName evidence="2">Alpha/beta hydrolase</fullName>
    </submittedName>
</protein>
<evidence type="ECO:0000313" key="2">
    <source>
        <dbReference type="EMBL" id="MCS0584601.1"/>
    </source>
</evidence>
<dbReference type="Proteomes" id="UP001204151">
    <property type="component" value="Unassembled WGS sequence"/>
</dbReference>
<comment type="caution">
    <text evidence="2">The sequence shown here is derived from an EMBL/GenBank/DDBJ whole genome shotgun (WGS) entry which is preliminary data.</text>
</comment>
<keyword evidence="3" id="KW-1185">Reference proteome</keyword>
<gene>
    <name evidence="2" type="ORF">NX784_23740</name>
</gene>
<accession>A0ABT1ZXD6</accession>
<keyword evidence="1 2" id="KW-0378">Hydrolase</keyword>
<sequence length="126" mass="14026">MCETGARHPDRLNPGVWASDEAGLRNDADRRVQMNLLVDYHTNVAQYPVWQAYLRKHQPPTLVVWGKNDPLFTEAGANACARDLKRVETHLLDTGHFALEEAAPEIAAHVLALLDRQEPEAVAAAH</sequence>
<evidence type="ECO:0000256" key="1">
    <source>
        <dbReference type="ARBA" id="ARBA00022801"/>
    </source>
</evidence>
<dbReference type="PANTHER" id="PTHR42977:SF3">
    <property type="entry name" value="AB HYDROLASE-1 DOMAIN-CONTAINING PROTEIN"/>
    <property type="match status" value="1"/>
</dbReference>
<dbReference type="RefSeq" id="WP_258819153.1">
    <property type="nucleotide sequence ID" value="NZ_JANUGW010000023.1"/>
</dbReference>
<evidence type="ECO:0000313" key="3">
    <source>
        <dbReference type="Proteomes" id="UP001204151"/>
    </source>
</evidence>
<name>A0ABT1ZXD6_9BURK</name>
<dbReference type="InterPro" id="IPR029058">
    <property type="entry name" value="AB_hydrolase_fold"/>
</dbReference>
<dbReference type="InterPro" id="IPR051340">
    <property type="entry name" value="Haloalkane_dehalogenase"/>
</dbReference>
<proteinExistence type="predicted"/>
<organism evidence="2 3">
    <name type="scientific">Massilia pinisoli</name>
    <dbReference type="NCBI Taxonomy" id="1772194"/>
    <lineage>
        <taxon>Bacteria</taxon>
        <taxon>Pseudomonadati</taxon>
        <taxon>Pseudomonadota</taxon>
        <taxon>Betaproteobacteria</taxon>
        <taxon>Burkholderiales</taxon>
        <taxon>Oxalobacteraceae</taxon>
        <taxon>Telluria group</taxon>
        <taxon>Massilia</taxon>
    </lineage>
</organism>
<dbReference type="SUPFAM" id="SSF53474">
    <property type="entry name" value="alpha/beta-Hydrolases"/>
    <property type="match status" value="1"/>
</dbReference>
<dbReference type="PANTHER" id="PTHR42977">
    <property type="entry name" value="HYDROLASE-RELATED"/>
    <property type="match status" value="1"/>
</dbReference>